<dbReference type="InterPro" id="IPR050187">
    <property type="entry name" value="Lipid_Phosphate_FormReg"/>
</dbReference>
<reference evidence="5 6" key="1">
    <citation type="submission" date="2022-06" db="EMBL/GenBank/DDBJ databases">
        <title>Genomic Encyclopedia of Type Strains, Phase I: the one thousand microbial genomes (KMG-I) project.</title>
        <authorList>
            <person name="Kyrpides N."/>
        </authorList>
    </citation>
    <scope>NUCLEOTIDE SEQUENCE [LARGE SCALE GENOMIC DNA]</scope>
    <source>
        <strain evidence="5 6">DSM 43889</strain>
    </source>
</reference>
<dbReference type="SUPFAM" id="SSF111331">
    <property type="entry name" value="NAD kinase/diacylglycerol kinase-like"/>
    <property type="match status" value="1"/>
</dbReference>
<dbReference type="PROSITE" id="PS50146">
    <property type="entry name" value="DAGK"/>
    <property type="match status" value="1"/>
</dbReference>
<evidence type="ECO:0000259" key="4">
    <source>
        <dbReference type="PROSITE" id="PS50146"/>
    </source>
</evidence>
<evidence type="ECO:0000256" key="1">
    <source>
        <dbReference type="ARBA" id="ARBA00001946"/>
    </source>
</evidence>
<dbReference type="Pfam" id="PF00781">
    <property type="entry name" value="DAGK_cat"/>
    <property type="match status" value="1"/>
</dbReference>
<evidence type="ECO:0000256" key="2">
    <source>
        <dbReference type="ARBA" id="ARBA00005983"/>
    </source>
</evidence>
<comment type="caution">
    <text evidence="5">The sequence shown here is derived from an EMBL/GenBank/DDBJ whole genome shotgun (WGS) entry which is preliminary data.</text>
</comment>
<comment type="similarity">
    <text evidence="2">Belongs to the diacylglycerol/lipid kinase family.</text>
</comment>
<dbReference type="InterPro" id="IPR016064">
    <property type="entry name" value="NAD/diacylglycerol_kinase_sf"/>
</dbReference>
<dbReference type="InterPro" id="IPR001206">
    <property type="entry name" value="Diacylglycerol_kinase_cat_dom"/>
</dbReference>
<comment type="cofactor">
    <cofactor evidence="1">
        <name>Mg(2+)</name>
        <dbReference type="ChEBI" id="CHEBI:18420"/>
    </cofactor>
</comment>
<organism evidence="5 6">
    <name type="scientific">Actinoalloteichus caeruleus DSM 43889</name>
    <dbReference type="NCBI Taxonomy" id="1120930"/>
    <lineage>
        <taxon>Bacteria</taxon>
        <taxon>Bacillati</taxon>
        <taxon>Actinomycetota</taxon>
        <taxon>Actinomycetes</taxon>
        <taxon>Pseudonocardiales</taxon>
        <taxon>Pseudonocardiaceae</taxon>
        <taxon>Actinoalloteichus</taxon>
        <taxon>Actinoalloteichus cyanogriseus</taxon>
    </lineage>
</organism>
<evidence type="ECO:0000313" key="5">
    <source>
        <dbReference type="EMBL" id="MCP2333744.1"/>
    </source>
</evidence>
<proteinExistence type="inferred from homology"/>
<accession>A0ABT1JMI8</accession>
<dbReference type="GO" id="GO:0016301">
    <property type="term" value="F:kinase activity"/>
    <property type="evidence" value="ECO:0007669"/>
    <property type="project" value="UniProtKB-KW"/>
</dbReference>
<sequence length="343" mass="36516">MARPPVTRGTRGDHGARWGSPGQATRDHATGWPTLRCVRALLVVNPQATSTTSGVRDVLAHALASTVRLEVAETDYRGHAADAAARAMDDGVDLVVALGGDGTVNEVVNGLLRRGVRDDVPALGVVPGGMGNVFARALGMPRDPVEATHQLLTAIEEGRSRRVGLGRANGRWFTFNAGVGWDADVIAGVERLRARGREASAARYVRIAVANYFRLVGRRPLLTATLPGREPVTGLHLAFVSNTDPWTYLGRRPLHVNPGASFDGGLGVFGLRSTALPTVLRHLGQVVSSSREPKGRAVLRVDDVPSVVVRCARPTGLQVDGDFLGHHTTIEFSATRNALQVVV</sequence>
<dbReference type="Proteomes" id="UP000791080">
    <property type="component" value="Unassembled WGS sequence"/>
</dbReference>
<keyword evidence="6" id="KW-1185">Reference proteome</keyword>
<name>A0ABT1JMI8_ACTCY</name>
<feature type="region of interest" description="Disordered" evidence="3">
    <location>
        <begin position="1"/>
        <end position="29"/>
    </location>
</feature>
<dbReference type="Gene3D" id="3.40.50.10330">
    <property type="entry name" value="Probable inorganic polyphosphate/atp-NAD kinase, domain 1"/>
    <property type="match status" value="1"/>
</dbReference>
<dbReference type="SMART" id="SM00046">
    <property type="entry name" value="DAGKc"/>
    <property type="match status" value="1"/>
</dbReference>
<dbReference type="Gene3D" id="2.60.200.40">
    <property type="match status" value="1"/>
</dbReference>
<keyword evidence="5" id="KW-0418">Kinase</keyword>
<evidence type="ECO:0000256" key="3">
    <source>
        <dbReference type="SAM" id="MobiDB-lite"/>
    </source>
</evidence>
<keyword evidence="5" id="KW-0808">Transferase</keyword>
<feature type="domain" description="DAGKc" evidence="4">
    <location>
        <begin position="35"/>
        <end position="172"/>
    </location>
</feature>
<dbReference type="PANTHER" id="PTHR12358:SF106">
    <property type="entry name" value="LIPID KINASE YEGS"/>
    <property type="match status" value="1"/>
</dbReference>
<dbReference type="PANTHER" id="PTHR12358">
    <property type="entry name" value="SPHINGOSINE KINASE"/>
    <property type="match status" value="1"/>
</dbReference>
<protein>
    <submittedName>
        <fullName evidence="5">Diacylglycerol kinase family enzyme</fullName>
    </submittedName>
</protein>
<dbReference type="EMBL" id="AUBJ02000001">
    <property type="protein sequence ID" value="MCP2333744.1"/>
    <property type="molecule type" value="Genomic_DNA"/>
</dbReference>
<dbReference type="InterPro" id="IPR017438">
    <property type="entry name" value="ATP-NAD_kinase_N"/>
</dbReference>
<gene>
    <name evidence="5" type="ORF">G443_004014</name>
</gene>
<evidence type="ECO:0000313" key="6">
    <source>
        <dbReference type="Proteomes" id="UP000791080"/>
    </source>
</evidence>